<evidence type="ECO:0000256" key="1">
    <source>
        <dbReference type="ARBA" id="ARBA00022679"/>
    </source>
</evidence>
<dbReference type="RefSeq" id="WP_126019401.1">
    <property type="nucleotide sequence ID" value="NZ_CP034437.1"/>
</dbReference>
<accession>A0A3Q8XBA0</accession>
<keyword evidence="5" id="KW-1185">Reference proteome</keyword>
<dbReference type="EMBL" id="CP034437">
    <property type="protein sequence ID" value="AZN43127.1"/>
    <property type="molecule type" value="Genomic_DNA"/>
</dbReference>
<dbReference type="GO" id="GO:0016747">
    <property type="term" value="F:acyltransferase activity, transferring groups other than amino-acyl groups"/>
    <property type="evidence" value="ECO:0007669"/>
    <property type="project" value="InterPro"/>
</dbReference>
<evidence type="ECO:0000259" key="3">
    <source>
        <dbReference type="PROSITE" id="PS51186"/>
    </source>
</evidence>
<protein>
    <submittedName>
        <fullName evidence="4">GNAT family N-acetyltransferase</fullName>
    </submittedName>
</protein>
<dbReference type="CDD" id="cd04301">
    <property type="entry name" value="NAT_SF"/>
    <property type="match status" value="2"/>
</dbReference>
<reference evidence="5" key="1">
    <citation type="submission" date="2018-12" db="EMBL/GenBank/DDBJ databases">
        <title>Genome sequence of Peanibacillus sp.</title>
        <authorList>
            <person name="Subramani G."/>
            <person name="Srinivasan S."/>
            <person name="Kim M.K."/>
        </authorList>
    </citation>
    <scope>NUCLEOTIDE SEQUENCE [LARGE SCALE GENOMIC DNA]</scope>
    <source>
        <strain evidence="5">18JY67-1</strain>
    </source>
</reference>
<dbReference type="OrthoDB" id="7163760at2"/>
<dbReference type="KEGG" id="palb:EJC50_28065"/>
<dbReference type="PANTHER" id="PTHR43877">
    <property type="entry name" value="AMINOALKYLPHOSPHONATE N-ACETYLTRANSFERASE-RELATED-RELATED"/>
    <property type="match status" value="1"/>
</dbReference>
<evidence type="ECO:0000313" key="5">
    <source>
        <dbReference type="Proteomes" id="UP000272528"/>
    </source>
</evidence>
<evidence type="ECO:0000313" key="4">
    <source>
        <dbReference type="EMBL" id="AZN43127.1"/>
    </source>
</evidence>
<name>A0A3Q8XBA0_9BACL</name>
<organism evidence="4 5">
    <name type="scientific">Paenibacillus albus</name>
    <dbReference type="NCBI Taxonomy" id="2495582"/>
    <lineage>
        <taxon>Bacteria</taxon>
        <taxon>Bacillati</taxon>
        <taxon>Bacillota</taxon>
        <taxon>Bacilli</taxon>
        <taxon>Bacillales</taxon>
        <taxon>Paenibacillaceae</taxon>
        <taxon>Paenibacillus</taxon>
    </lineage>
</organism>
<dbReference type="Gene3D" id="3.40.630.30">
    <property type="match status" value="2"/>
</dbReference>
<dbReference type="Proteomes" id="UP000272528">
    <property type="component" value="Chromosome"/>
</dbReference>
<dbReference type="PANTHER" id="PTHR43877:SF2">
    <property type="entry name" value="AMINOALKYLPHOSPHONATE N-ACETYLTRANSFERASE-RELATED"/>
    <property type="match status" value="1"/>
</dbReference>
<dbReference type="InterPro" id="IPR000182">
    <property type="entry name" value="GNAT_dom"/>
</dbReference>
<dbReference type="InterPro" id="IPR016181">
    <property type="entry name" value="Acyl_CoA_acyltransferase"/>
</dbReference>
<sequence length="289" mass="32604">MQEYQSIKMMDYSNHQIDQIRALEQLCKTNDRSSLRVGVESLKAIGGDEAYLCFLGRQLIGFISWYTSDGTEANINGMVHPGFRRQGVFNALLKIAVSEMLTQGIETCRFRIPSNSKPGIEFIKHIGAIFRTSEFSMNLNQLHANISCRSGLTLQLAEDQDLEFMVRCSSQAFGDSEAWTRNYFVRTKEPERVTYIALDSLSPVGMVRVNWVNKDTAVIHDLCVLTSHQGRGYGREILAGVVKLLLEQKCSTIRLGVVTENRRALNLYHSVGFEITAESSYYVIAINEL</sequence>
<proteinExistence type="predicted"/>
<dbReference type="Pfam" id="PF00583">
    <property type="entry name" value="Acetyltransf_1"/>
    <property type="match status" value="1"/>
</dbReference>
<keyword evidence="2" id="KW-0012">Acyltransferase</keyword>
<feature type="domain" description="N-acetyltransferase" evidence="3">
    <location>
        <begin position="7"/>
        <end position="155"/>
    </location>
</feature>
<gene>
    <name evidence="4" type="ORF">EJC50_28065</name>
</gene>
<dbReference type="SUPFAM" id="SSF55729">
    <property type="entry name" value="Acyl-CoA N-acyltransferases (Nat)"/>
    <property type="match status" value="2"/>
</dbReference>
<dbReference type="AlphaFoldDB" id="A0A3Q8XBA0"/>
<dbReference type="InterPro" id="IPR050832">
    <property type="entry name" value="Bact_Acetyltransf"/>
</dbReference>
<evidence type="ECO:0000256" key="2">
    <source>
        <dbReference type="ARBA" id="ARBA00023315"/>
    </source>
</evidence>
<feature type="domain" description="N-acetyltransferase" evidence="3">
    <location>
        <begin position="152"/>
        <end position="289"/>
    </location>
</feature>
<dbReference type="PROSITE" id="PS51186">
    <property type="entry name" value="GNAT"/>
    <property type="match status" value="2"/>
</dbReference>
<keyword evidence="1 4" id="KW-0808">Transferase</keyword>